<sequence>MSKFIIYHNPRCSKSRQALEIIKQNNCDYQIKLYLDEPITFKELESILVKLQMQPRELLRKGERDFKLNNLSDSKHSDADIINFMIKFPKLMERPIIIKDKKAVLGRPPENVNNLIV</sequence>
<comment type="caution">
    <text evidence="5">The sequence shown here is derived from an EMBL/GenBank/DDBJ whole genome shotgun (WGS) entry which is preliminary data.</text>
</comment>
<name>A0A937M2S4_9GAMM</name>
<dbReference type="PANTHER" id="PTHR30041">
    <property type="entry name" value="ARSENATE REDUCTASE"/>
    <property type="match status" value="1"/>
</dbReference>
<dbReference type="NCBIfam" id="TIGR00014">
    <property type="entry name" value="arsC"/>
    <property type="match status" value="1"/>
</dbReference>
<dbReference type="EMBL" id="JADHSG010000008">
    <property type="protein sequence ID" value="MBL6903601.1"/>
    <property type="molecule type" value="Genomic_DNA"/>
</dbReference>
<keyword evidence="2 4" id="KW-0560">Oxidoreductase</keyword>
<gene>
    <name evidence="5" type="primary">arsC</name>
    <name evidence="5" type="ORF">ISR29_05305</name>
</gene>
<proteinExistence type="inferred from homology"/>
<dbReference type="CDD" id="cd03034">
    <property type="entry name" value="ArsC_ArsC"/>
    <property type="match status" value="1"/>
</dbReference>
<evidence type="ECO:0000313" key="6">
    <source>
        <dbReference type="Proteomes" id="UP000705230"/>
    </source>
</evidence>
<protein>
    <recommendedName>
        <fullName evidence="4">Arsenate reductase</fullName>
        <ecNumber evidence="4">1.20.4.1</ecNumber>
    </recommendedName>
</protein>
<dbReference type="SUPFAM" id="SSF52833">
    <property type="entry name" value="Thioredoxin-like"/>
    <property type="match status" value="1"/>
</dbReference>
<comment type="similarity">
    <text evidence="1 3 4">Belongs to the ArsC family.</text>
</comment>
<comment type="catalytic activity">
    <reaction evidence="4">
        <text>[glutaredoxin]-dithiol + arsenate + glutathione + H(+) = glutathionyl-S-S-[glutaredoxin] + arsenite + H2O</text>
        <dbReference type="Rhea" id="RHEA:22016"/>
        <dbReference type="Rhea" id="RHEA-COMP:10729"/>
        <dbReference type="Rhea" id="RHEA-COMP:17668"/>
        <dbReference type="ChEBI" id="CHEBI:15377"/>
        <dbReference type="ChEBI" id="CHEBI:15378"/>
        <dbReference type="ChEBI" id="CHEBI:29242"/>
        <dbReference type="ChEBI" id="CHEBI:29950"/>
        <dbReference type="ChEBI" id="CHEBI:48597"/>
        <dbReference type="ChEBI" id="CHEBI:57925"/>
        <dbReference type="ChEBI" id="CHEBI:146199"/>
        <dbReference type="EC" id="1.20.4.1"/>
    </reaction>
</comment>
<dbReference type="EC" id="1.20.4.1" evidence="4"/>
<dbReference type="PANTHER" id="PTHR30041:SF4">
    <property type="entry name" value="ARSENATE REDUCTASE"/>
    <property type="match status" value="1"/>
</dbReference>
<evidence type="ECO:0000313" key="5">
    <source>
        <dbReference type="EMBL" id="MBL6903601.1"/>
    </source>
</evidence>
<dbReference type="PROSITE" id="PS51353">
    <property type="entry name" value="ARSC"/>
    <property type="match status" value="1"/>
</dbReference>
<evidence type="ECO:0000256" key="2">
    <source>
        <dbReference type="ARBA" id="ARBA00023002"/>
    </source>
</evidence>
<dbReference type="InterPro" id="IPR006660">
    <property type="entry name" value="Arsenate_reductase-like"/>
</dbReference>
<organism evidence="5 6">
    <name type="scientific">SAR86 cluster bacterium</name>
    <dbReference type="NCBI Taxonomy" id="2030880"/>
    <lineage>
        <taxon>Bacteria</taxon>
        <taxon>Pseudomonadati</taxon>
        <taxon>Pseudomonadota</taxon>
        <taxon>Gammaproteobacteria</taxon>
        <taxon>SAR86 cluster</taxon>
    </lineage>
</organism>
<dbReference type="AlphaFoldDB" id="A0A937M2S4"/>
<dbReference type="Pfam" id="PF03960">
    <property type="entry name" value="ArsC"/>
    <property type="match status" value="1"/>
</dbReference>
<evidence type="ECO:0000256" key="3">
    <source>
        <dbReference type="PROSITE-ProRule" id="PRU01282"/>
    </source>
</evidence>
<dbReference type="GO" id="GO:0008794">
    <property type="term" value="F:arsenate reductase (glutaredoxin) activity"/>
    <property type="evidence" value="ECO:0007669"/>
    <property type="project" value="UniProtKB-UniRule"/>
</dbReference>
<dbReference type="Proteomes" id="UP000705230">
    <property type="component" value="Unassembled WGS sequence"/>
</dbReference>
<evidence type="ECO:0000256" key="4">
    <source>
        <dbReference type="RuleBase" id="RU362029"/>
    </source>
</evidence>
<evidence type="ECO:0000256" key="1">
    <source>
        <dbReference type="ARBA" id="ARBA00007198"/>
    </source>
</evidence>
<dbReference type="InterPro" id="IPR006659">
    <property type="entry name" value="Arsenate_reductase"/>
</dbReference>
<dbReference type="Gene3D" id="3.40.30.10">
    <property type="entry name" value="Glutaredoxin"/>
    <property type="match status" value="1"/>
</dbReference>
<reference evidence="5" key="1">
    <citation type="submission" date="2020-10" db="EMBL/GenBank/DDBJ databases">
        <title>Microbiome of the Black Sea water column analyzed by genome centric metagenomics.</title>
        <authorList>
            <person name="Cabello-Yeves P.J."/>
            <person name="Callieri C."/>
            <person name="Picazo A."/>
            <person name="Mehrshad M."/>
            <person name="Haro-Moreno J.M."/>
            <person name="Roda-Garcia J."/>
            <person name="Dzembekova N."/>
            <person name="Slabakova V."/>
            <person name="Slabakova N."/>
            <person name="Moncheva S."/>
            <person name="Rodriguez-Valera F."/>
        </authorList>
    </citation>
    <scope>NUCLEOTIDE SEQUENCE</scope>
    <source>
        <strain evidence="5">BS30m-G43</strain>
    </source>
</reference>
<accession>A0A937M2S4</accession>
<dbReference type="InterPro" id="IPR036249">
    <property type="entry name" value="Thioredoxin-like_sf"/>
</dbReference>